<reference evidence="8 9" key="1">
    <citation type="submission" date="2023-09" db="EMBL/GenBank/DDBJ databases">
        <authorList>
            <person name="Rey-Velasco X."/>
        </authorList>
    </citation>
    <scope>NUCLEOTIDE SEQUENCE [LARGE SCALE GENOMIC DNA]</scope>
    <source>
        <strain evidence="8 9">P117</strain>
    </source>
</reference>
<dbReference type="InterPro" id="IPR002104">
    <property type="entry name" value="Integrase_catalytic"/>
</dbReference>
<dbReference type="Gene3D" id="1.10.150.130">
    <property type="match status" value="1"/>
</dbReference>
<feature type="domain" description="Tyr recombinase" evidence="6">
    <location>
        <begin position="101"/>
        <end position="315"/>
    </location>
</feature>
<evidence type="ECO:0000259" key="7">
    <source>
        <dbReference type="PROSITE" id="PS51900"/>
    </source>
</evidence>
<dbReference type="PROSITE" id="PS51900">
    <property type="entry name" value="CB"/>
    <property type="match status" value="1"/>
</dbReference>
<organism evidence="8 9">
    <name type="scientific">Glaciecola petra</name>
    <dbReference type="NCBI Taxonomy" id="3075602"/>
    <lineage>
        <taxon>Bacteria</taxon>
        <taxon>Pseudomonadati</taxon>
        <taxon>Pseudomonadota</taxon>
        <taxon>Gammaproteobacteria</taxon>
        <taxon>Alteromonadales</taxon>
        <taxon>Alteromonadaceae</taxon>
        <taxon>Glaciecola</taxon>
    </lineage>
</organism>
<dbReference type="PANTHER" id="PTHR30349:SF64">
    <property type="entry name" value="PROPHAGE INTEGRASE INTD-RELATED"/>
    <property type="match status" value="1"/>
</dbReference>
<proteinExistence type="inferred from homology"/>
<dbReference type="InterPro" id="IPR010998">
    <property type="entry name" value="Integrase_recombinase_N"/>
</dbReference>
<keyword evidence="4" id="KW-0233">DNA recombination</keyword>
<name>A0ABU2ZXC3_9ALTE</name>
<dbReference type="PROSITE" id="PS51898">
    <property type="entry name" value="TYR_RECOMBINASE"/>
    <property type="match status" value="1"/>
</dbReference>
<dbReference type="EMBL" id="JAVRHX010000011">
    <property type="protein sequence ID" value="MDT0596678.1"/>
    <property type="molecule type" value="Genomic_DNA"/>
</dbReference>
<dbReference type="InterPro" id="IPR011946">
    <property type="entry name" value="Integrase_integron-type"/>
</dbReference>
<dbReference type="SUPFAM" id="SSF56349">
    <property type="entry name" value="DNA breaking-rejoining enzymes"/>
    <property type="match status" value="1"/>
</dbReference>
<dbReference type="NCBIfam" id="TIGR02249">
    <property type="entry name" value="integrase_gron"/>
    <property type="match status" value="1"/>
</dbReference>
<evidence type="ECO:0000256" key="1">
    <source>
        <dbReference type="ARBA" id="ARBA00008857"/>
    </source>
</evidence>
<feature type="domain" description="Core-binding (CB)" evidence="7">
    <location>
        <begin position="1"/>
        <end position="83"/>
    </location>
</feature>
<gene>
    <name evidence="8" type="ORF">RM552_17625</name>
</gene>
<comment type="caution">
    <text evidence="8">The sequence shown here is derived from an EMBL/GenBank/DDBJ whole genome shotgun (WGS) entry which is preliminary data.</text>
</comment>
<keyword evidence="3 5" id="KW-0238">DNA-binding</keyword>
<keyword evidence="9" id="KW-1185">Reference proteome</keyword>
<evidence type="ECO:0000313" key="8">
    <source>
        <dbReference type="EMBL" id="MDT0596678.1"/>
    </source>
</evidence>
<evidence type="ECO:0000256" key="2">
    <source>
        <dbReference type="ARBA" id="ARBA00022908"/>
    </source>
</evidence>
<protein>
    <submittedName>
        <fullName evidence="8">Integron integrase</fullName>
    </submittedName>
</protein>
<dbReference type="Gene3D" id="1.10.443.10">
    <property type="entry name" value="Intergrase catalytic core"/>
    <property type="match status" value="1"/>
</dbReference>
<dbReference type="Proteomes" id="UP001253545">
    <property type="component" value="Unassembled WGS sequence"/>
</dbReference>
<comment type="similarity">
    <text evidence="1">Belongs to the 'phage' integrase family.</text>
</comment>
<dbReference type="Pfam" id="PF00589">
    <property type="entry name" value="Phage_integrase"/>
    <property type="match status" value="1"/>
</dbReference>
<dbReference type="PANTHER" id="PTHR30349">
    <property type="entry name" value="PHAGE INTEGRASE-RELATED"/>
    <property type="match status" value="1"/>
</dbReference>
<accession>A0ABU2ZXC3</accession>
<keyword evidence="2" id="KW-0229">DNA integration</keyword>
<evidence type="ECO:0000256" key="4">
    <source>
        <dbReference type="ARBA" id="ARBA00023172"/>
    </source>
</evidence>
<dbReference type="InterPro" id="IPR044068">
    <property type="entry name" value="CB"/>
</dbReference>
<evidence type="ECO:0000256" key="5">
    <source>
        <dbReference type="PROSITE-ProRule" id="PRU01248"/>
    </source>
</evidence>
<dbReference type="InterPro" id="IPR013762">
    <property type="entry name" value="Integrase-like_cat_sf"/>
</dbReference>
<evidence type="ECO:0000256" key="3">
    <source>
        <dbReference type="ARBA" id="ARBA00023125"/>
    </source>
</evidence>
<dbReference type="InterPro" id="IPR011010">
    <property type="entry name" value="DNA_brk_join_enz"/>
</dbReference>
<dbReference type="InterPro" id="IPR050090">
    <property type="entry name" value="Tyrosine_recombinase_XerCD"/>
</dbReference>
<sequence>MVSPFLSSVVELMYLKRYAKRTVDTYLKYIKQYIRFHNFQHPSILDDVDVEAFLTYLVTVKKVSISTQTVALNALVFLYKDYLDAPLSLDMSFVRSNRQPKLPVVLTTAEIIRFFEHVPAIHKLQISLLYGSGLRLMECMRLRVKDIDFDFKNIRVFNGKGGKHRVVTLSDKLIEPLLAQARLVKSILEKDKMDNEYAGVYLPDALREKYQHAAYDLNWHYLFPASKLSRDPESKRIRRHHLDERGIQKSVKKAARLAQIEKNVTCHTLRHSFATHLLLNGSDIRTVQDQLGHSDLRTTQIYVHVLQRGGNAVVSPFDNLSINTK</sequence>
<evidence type="ECO:0000259" key="6">
    <source>
        <dbReference type="PROSITE" id="PS51898"/>
    </source>
</evidence>
<dbReference type="Pfam" id="PF13495">
    <property type="entry name" value="Phage_int_SAM_4"/>
    <property type="match status" value="1"/>
</dbReference>
<dbReference type="RefSeq" id="WP_311370204.1">
    <property type="nucleotide sequence ID" value="NZ_JAVRHX010000011.1"/>
</dbReference>
<evidence type="ECO:0000313" key="9">
    <source>
        <dbReference type="Proteomes" id="UP001253545"/>
    </source>
</evidence>
<dbReference type="InterPro" id="IPR004107">
    <property type="entry name" value="Integrase_SAM-like_N"/>
</dbReference>